<comment type="caution">
    <text evidence="1">The sequence shown here is derived from an EMBL/GenBank/DDBJ whole genome shotgun (WGS) entry which is preliminary data.</text>
</comment>
<accession>A0ABU1TMI9</accession>
<organism evidence="1 2">
    <name type="scientific">Flavobacterium arsenatis</name>
    <dbReference type="NCBI Taxonomy" id="1484332"/>
    <lineage>
        <taxon>Bacteria</taxon>
        <taxon>Pseudomonadati</taxon>
        <taxon>Bacteroidota</taxon>
        <taxon>Flavobacteriia</taxon>
        <taxon>Flavobacteriales</taxon>
        <taxon>Flavobacteriaceae</taxon>
        <taxon>Flavobacterium</taxon>
    </lineage>
</organism>
<sequence length="160" mass="17866">MKNTRHIFVQVDTESVLINNPHPTAPVSACEHSLIYDQGSMALGNAVTNFIVDANSDQTIHFTILPLKLFSFHKLYFKDFTAVVKEGQMQIPTKIDFPDQPLSFSIFLGDASKSSLAVFTLGASLEFERVTEDGQREKLKMEIVIDPVLRANQGTIHSKK</sequence>
<reference evidence="1 2" key="1">
    <citation type="submission" date="2023-07" db="EMBL/GenBank/DDBJ databases">
        <title>Sorghum-associated microbial communities from plants grown in Nebraska, USA.</title>
        <authorList>
            <person name="Schachtman D."/>
        </authorList>
    </citation>
    <scope>NUCLEOTIDE SEQUENCE [LARGE SCALE GENOMIC DNA]</scope>
    <source>
        <strain evidence="1 2">3773</strain>
    </source>
</reference>
<dbReference type="Proteomes" id="UP001255185">
    <property type="component" value="Unassembled WGS sequence"/>
</dbReference>
<keyword evidence="2" id="KW-1185">Reference proteome</keyword>
<evidence type="ECO:0000313" key="1">
    <source>
        <dbReference type="EMBL" id="MDR6966638.1"/>
    </source>
</evidence>
<protein>
    <submittedName>
        <fullName evidence="1">Uncharacterized protein</fullName>
    </submittedName>
</protein>
<dbReference type="EMBL" id="JAVDVI010000002">
    <property type="protein sequence ID" value="MDR6966638.1"/>
    <property type="molecule type" value="Genomic_DNA"/>
</dbReference>
<name>A0ABU1TMI9_9FLAO</name>
<evidence type="ECO:0000313" key="2">
    <source>
        <dbReference type="Proteomes" id="UP001255185"/>
    </source>
</evidence>
<dbReference type="RefSeq" id="WP_310024322.1">
    <property type="nucleotide sequence ID" value="NZ_JAVDVI010000002.1"/>
</dbReference>
<proteinExistence type="predicted"/>
<gene>
    <name evidence="1" type="ORF">J2X31_000636</name>
</gene>